<organism evidence="1 2">
    <name type="scientific">Hibiscus sabdariffa</name>
    <name type="common">roselle</name>
    <dbReference type="NCBI Taxonomy" id="183260"/>
    <lineage>
        <taxon>Eukaryota</taxon>
        <taxon>Viridiplantae</taxon>
        <taxon>Streptophyta</taxon>
        <taxon>Embryophyta</taxon>
        <taxon>Tracheophyta</taxon>
        <taxon>Spermatophyta</taxon>
        <taxon>Magnoliopsida</taxon>
        <taxon>eudicotyledons</taxon>
        <taxon>Gunneridae</taxon>
        <taxon>Pentapetalae</taxon>
        <taxon>rosids</taxon>
        <taxon>malvids</taxon>
        <taxon>Malvales</taxon>
        <taxon>Malvaceae</taxon>
        <taxon>Malvoideae</taxon>
        <taxon>Hibiscus</taxon>
    </lineage>
</organism>
<evidence type="ECO:0000313" key="2">
    <source>
        <dbReference type="Proteomes" id="UP001472677"/>
    </source>
</evidence>
<accession>A0ABR2G3G5</accession>
<proteinExistence type="predicted"/>
<dbReference type="Proteomes" id="UP001472677">
    <property type="component" value="Unassembled WGS sequence"/>
</dbReference>
<evidence type="ECO:0000313" key="1">
    <source>
        <dbReference type="EMBL" id="KAK8593617.1"/>
    </source>
</evidence>
<dbReference type="EMBL" id="JBBPBM010000003">
    <property type="protein sequence ID" value="KAK8593617.1"/>
    <property type="molecule type" value="Genomic_DNA"/>
</dbReference>
<name>A0ABR2G3G5_9ROSI</name>
<sequence length="108" mass="11933">MVTEKMDGAKECRLIQSTHNEKSVSKTNSCDLDHFKFLNRSNASLIANNSADVTSKTTFENMIRALLFEFLRIPPIPALPNPPSMAPSTLNFTQFAGGLDQTQGWTKG</sequence>
<protein>
    <submittedName>
        <fullName evidence="1">Uncharacterized protein</fullName>
    </submittedName>
</protein>
<comment type="caution">
    <text evidence="1">The sequence shown here is derived from an EMBL/GenBank/DDBJ whole genome shotgun (WGS) entry which is preliminary data.</text>
</comment>
<reference evidence="1 2" key="1">
    <citation type="journal article" date="2024" name="G3 (Bethesda)">
        <title>Genome assembly of Hibiscus sabdariffa L. provides insights into metabolisms of medicinal natural products.</title>
        <authorList>
            <person name="Kim T."/>
        </authorList>
    </citation>
    <scope>NUCLEOTIDE SEQUENCE [LARGE SCALE GENOMIC DNA]</scope>
    <source>
        <strain evidence="1">TK-2024</strain>
        <tissue evidence="1">Old leaves</tissue>
    </source>
</reference>
<keyword evidence="2" id="KW-1185">Reference proteome</keyword>
<gene>
    <name evidence="1" type="ORF">V6N12_045694</name>
</gene>